<comment type="caution">
    <text evidence="4">The sequence shown here is derived from an EMBL/GenBank/DDBJ whole genome shotgun (WGS) entry which is preliminary data.</text>
</comment>
<protein>
    <submittedName>
        <fullName evidence="4">SCO family protein</fullName>
    </submittedName>
</protein>
<accession>A0ABS7X2P5</accession>
<evidence type="ECO:0000313" key="5">
    <source>
        <dbReference type="Proteomes" id="UP001319883"/>
    </source>
</evidence>
<reference evidence="4 5" key="1">
    <citation type="submission" date="2021-05" db="EMBL/GenBank/DDBJ databases">
        <title>Petroleum and Energy Research Collection (APPE): ex situ preservation of microbial diversity associated with the oil industry and exploitation of its biotechnological potential.</title>
        <authorList>
            <person name="Paixao C.T.M."/>
            <person name="Gomes M.B."/>
            <person name="Oliveira V.M."/>
        </authorList>
    </citation>
    <scope>NUCLEOTIDE SEQUENCE [LARGE SCALE GENOMIC DNA]</scope>
    <source>
        <strain evidence="4 5">LIT2</strain>
    </source>
</reference>
<dbReference type="PROSITE" id="PS51257">
    <property type="entry name" value="PROKAR_LIPOPROTEIN"/>
    <property type="match status" value="1"/>
</dbReference>
<feature type="domain" description="Thioredoxin" evidence="3">
    <location>
        <begin position="27"/>
        <end position="192"/>
    </location>
</feature>
<dbReference type="Pfam" id="PF02630">
    <property type="entry name" value="SCO1-SenC"/>
    <property type="match status" value="1"/>
</dbReference>
<dbReference type="PANTHER" id="PTHR12151">
    <property type="entry name" value="ELECTRON TRANSPORT PROTIN SCO1/SENC FAMILY MEMBER"/>
    <property type="match status" value="1"/>
</dbReference>
<dbReference type="Proteomes" id="UP001319883">
    <property type="component" value="Unassembled WGS sequence"/>
</dbReference>
<dbReference type="InterPro" id="IPR013766">
    <property type="entry name" value="Thioredoxin_domain"/>
</dbReference>
<dbReference type="SUPFAM" id="SSF52833">
    <property type="entry name" value="Thioredoxin-like"/>
    <property type="match status" value="1"/>
</dbReference>
<organism evidence="4 5">
    <name type="scientific">Modicisalibacter tunisiensis</name>
    <dbReference type="NCBI Taxonomy" id="390637"/>
    <lineage>
        <taxon>Bacteria</taxon>
        <taxon>Pseudomonadati</taxon>
        <taxon>Pseudomonadota</taxon>
        <taxon>Gammaproteobacteria</taxon>
        <taxon>Oceanospirillales</taxon>
        <taxon>Halomonadaceae</taxon>
        <taxon>Modicisalibacter</taxon>
    </lineage>
</organism>
<evidence type="ECO:0000256" key="1">
    <source>
        <dbReference type="ARBA" id="ARBA00010996"/>
    </source>
</evidence>
<dbReference type="PROSITE" id="PS51352">
    <property type="entry name" value="THIOREDOXIN_2"/>
    <property type="match status" value="1"/>
</dbReference>
<dbReference type="Gene3D" id="3.40.30.10">
    <property type="entry name" value="Glutaredoxin"/>
    <property type="match status" value="1"/>
</dbReference>
<evidence type="ECO:0000313" key="4">
    <source>
        <dbReference type="EMBL" id="MBZ9569173.1"/>
    </source>
</evidence>
<comment type="similarity">
    <text evidence="1">Belongs to the SCO1/2 family.</text>
</comment>
<dbReference type="InterPro" id="IPR036249">
    <property type="entry name" value="Thioredoxin-like_sf"/>
</dbReference>
<sequence>MHKWLLPLLGSLWLAGCSDNNWRTTDVSEFMPDLDFELVDENGRDVSAEDYLGKNTILYFGYTHCPDVCPITLAGLATAIRKVDAEVRDDIQVLFVSVDPGRDTPDVMKRYTNYFGPQFIGLTGSTAQIDELTNRYRITYEYGDKDEEGNYDVSHSSAAFAFNKQGEAEFMIRDSDPTANVVADLSRLAKRG</sequence>
<evidence type="ECO:0000259" key="3">
    <source>
        <dbReference type="PROSITE" id="PS51352"/>
    </source>
</evidence>
<proteinExistence type="inferred from homology"/>
<dbReference type="PANTHER" id="PTHR12151:SF25">
    <property type="entry name" value="LINALOOL DEHYDRATASE_ISOMERASE DOMAIN-CONTAINING PROTEIN"/>
    <property type="match status" value="1"/>
</dbReference>
<dbReference type="EMBL" id="JAGXFD010000002">
    <property type="protein sequence ID" value="MBZ9569173.1"/>
    <property type="molecule type" value="Genomic_DNA"/>
</dbReference>
<gene>
    <name evidence="4" type="ORF">KGQ91_16010</name>
</gene>
<keyword evidence="5" id="KW-1185">Reference proteome</keyword>
<name>A0ABS7X2P5_9GAMM</name>
<evidence type="ECO:0000256" key="2">
    <source>
        <dbReference type="ARBA" id="ARBA00023008"/>
    </source>
</evidence>
<dbReference type="InterPro" id="IPR003782">
    <property type="entry name" value="SCO1/SenC"/>
</dbReference>
<dbReference type="CDD" id="cd02968">
    <property type="entry name" value="SCO"/>
    <property type="match status" value="1"/>
</dbReference>
<keyword evidence="2" id="KW-0186">Copper</keyword>